<evidence type="ECO:0000256" key="9">
    <source>
        <dbReference type="ARBA" id="ARBA00023237"/>
    </source>
</evidence>
<dbReference type="HOGENOM" id="CLU_008287_18_2_6"/>
<dbReference type="InterPro" id="IPR039426">
    <property type="entry name" value="TonB-dep_rcpt-like"/>
</dbReference>
<dbReference type="OrthoDB" id="9764669at2"/>
<evidence type="ECO:0000259" key="14">
    <source>
        <dbReference type="Pfam" id="PF07715"/>
    </source>
</evidence>
<keyword evidence="2 10" id="KW-0813">Transport</keyword>
<proteinExistence type="inferred from homology"/>
<dbReference type="InterPro" id="IPR037066">
    <property type="entry name" value="Plug_dom_sf"/>
</dbReference>
<evidence type="ECO:0000313" key="15">
    <source>
        <dbReference type="EMBL" id="CDZ92942.1"/>
    </source>
</evidence>
<evidence type="ECO:0000256" key="1">
    <source>
        <dbReference type="ARBA" id="ARBA00004571"/>
    </source>
</evidence>
<dbReference type="PANTHER" id="PTHR30069">
    <property type="entry name" value="TONB-DEPENDENT OUTER MEMBRANE RECEPTOR"/>
    <property type="match status" value="1"/>
</dbReference>
<dbReference type="PANTHER" id="PTHR30069:SF53">
    <property type="entry name" value="COLICIN I RECEPTOR-RELATED"/>
    <property type="match status" value="1"/>
</dbReference>
<keyword evidence="5 12" id="KW-0732">Signal</keyword>
<comment type="subcellular location">
    <subcellularLocation>
        <location evidence="1 10">Cell outer membrane</location>
        <topology evidence="1 10">Multi-pass membrane protein</topology>
    </subcellularLocation>
</comment>
<keyword evidence="15" id="KW-0675">Receptor</keyword>
<dbReference type="eggNOG" id="COG4771">
    <property type="taxonomic scope" value="Bacteria"/>
</dbReference>
<evidence type="ECO:0000313" key="16">
    <source>
        <dbReference type="Proteomes" id="UP000053902"/>
    </source>
</evidence>
<evidence type="ECO:0000256" key="4">
    <source>
        <dbReference type="ARBA" id="ARBA00022692"/>
    </source>
</evidence>
<dbReference type="EMBL" id="CCSF01000001">
    <property type="protein sequence ID" value="CDZ92942.1"/>
    <property type="molecule type" value="Genomic_DNA"/>
</dbReference>
<dbReference type="GO" id="GO:0009279">
    <property type="term" value="C:cell outer membrane"/>
    <property type="evidence" value="ECO:0007669"/>
    <property type="project" value="UniProtKB-SubCell"/>
</dbReference>
<keyword evidence="8 10" id="KW-0472">Membrane</keyword>
<evidence type="ECO:0000256" key="3">
    <source>
        <dbReference type="ARBA" id="ARBA00022452"/>
    </source>
</evidence>
<protein>
    <submittedName>
        <fullName evidence="15">Putative outer membrane receptor</fullName>
    </submittedName>
</protein>
<keyword evidence="7 11" id="KW-0798">TonB box</keyword>
<evidence type="ECO:0000256" key="5">
    <source>
        <dbReference type="ARBA" id="ARBA00022729"/>
    </source>
</evidence>
<keyword evidence="16" id="KW-1185">Reference proteome</keyword>
<keyword evidence="4 10" id="KW-0812">Transmembrane</keyword>
<dbReference type="InterPro" id="IPR000531">
    <property type="entry name" value="Beta-barrel_TonB"/>
</dbReference>
<feature type="domain" description="TonB-dependent receptor-like beta-barrel" evidence="13">
    <location>
        <begin position="236"/>
        <end position="657"/>
    </location>
</feature>
<keyword evidence="9 10" id="KW-0998">Cell outer membrane</keyword>
<keyword evidence="6" id="KW-0406">Ion transport</keyword>
<dbReference type="STRING" id="1499686.BN1079_00217"/>
<dbReference type="Gene3D" id="2.40.170.20">
    <property type="entry name" value="TonB-dependent receptor, beta-barrel domain"/>
    <property type="match status" value="1"/>
</dbReference>
<dbReference type="AlphaFoldDB" id="A0A078LRH1"/>
<reference evidence="15 16" key="1">
    <citation type="submission" date="2014-07" db="EMBL/GenBank/DDBJ databases">
        <authorList>
            <person name="Urmite Genomes Urmite Genomes"/>
        </authorList>
    </citation>
    <scope>NUCLEOTIDE SEQUENCE [LARGE SCALE GENOMIC DNA]</scope>
    <source>
        <strain evidence="15 16">20_BN</strain>
    </source>
</reference>
<evidence type="ECO:0000259" key="13">
    <source>
        <dbReference type="Pfam" id="PF00593"/>
    </source>
</evidence>
<evidence type="ECO:0000256" key="12">
    <source>
        <dbReference type="SAM" id="SignalP"/>
    </source>
</evidence>
<organism evidence="15 16">
    <name type="scientific">Pseudomonas saudiphocaensis</name>
    <dbReference type="NCBI Taxonomy" id="1499686"/>
    <lineage>
        <taxon>Bacteria</taxon>
        <taxon>Pseudomonadati</taxon>
        <taxon>Pseudomonadota</taxon>
        <taxon>Gammaproteobacteria</taxon>
        <taxon>Pseudomonadales</taxon>
        <taxon>Pseudomonadaceae</taxon>
        <taxon>Pseudomonas</taxon>
    </lineage>
</organism>
<feature type="signal peptide" evidence="12">
    <location>
        <begin position="1"/>
        <end position="25"/>
    </location>
</feature>
<dbReference type="GO" id="GO:0044718">
    <property type="term" value="P:siderophore transmembrane transport"/>
    <property type="evidence" value="ECO:0007669"/>
    <property type="project" value="TreeGrafter"/>
</dbReference>
<dbReference type="Gene3D" id="2.170.130.10">
    <property type="entry name" value="TonB-dependent receptor, plug domain"/>
    <property type="match status" value="1"/>
</dbReference>
<evidence type="ECO:0000256" key="6">
    <source>
        <dbReference type="ARBA" id="ARBA00023065"/>
    </source>
</evidence>
<dbReference type="GO" id="GO:0015344">
    <property type="term" value="F:siderophore uptake transmembrane transporter activity"/>
    <property type="evidence" value="ECO:0007669"/>
    <property type="project" value="TreeGrafter"/>
</dbReference>
<dbReference type="Proteomes" id="UP000053902">
    <property type="component" value="Unassembled WGS sequence"/>
</dbReference>
<dbReference type="PROSITE" id="PS52016">
    <property type="entry name" value="TONB_DEPENDENT_REC_3"/>
    <property type="match status" value="1"/>
</dbReference>
<dbReference type="InterPro" id="IPR036942">
    <property type="entry name" value="Beta-barrel_TonB_sf"/>
</dbReference>
<evidence type="ECO:0000256" key="10">
    <source>
        <dbReference type="PROSITE-ProRule" id="PRU01360"/>
    </source>
</evidence>
<dbReference type="InterPro" id="IPR012910">
    <property type="entry name" value="Plug_dom"/>
</dbReference>
<evidence type="ECO:0000256" key="7">
    <source>
        <dbReference type="ARBA" id="ARBA00023077"/>
    </source>
</evidence>
<dbReference type="Pfam" id="PF07715">
    <property type="entry name" value="Plug"/>
    <property type="match status" value="1"/>
</dbReference>
<evidence type="ECO:0000256" key="8">
    <source>
        <dbReference type="ARBA" id="ARBA00023136"/>
    </source>
</evidence>
<dbReference type="CDD" id="cd01347">
    <property type="entry name" value="ligand_gated_channel"/>
    <property type="match status" value="1"/>
</dbReference>
<dbReference type="SUPFAM" id="SSF56935">
    <property type="entry name" value="Porins"/>
    <property type="match status" value="1"/>
</dbReference>
<name>A0A078LRH1_9PSED</name>
<feature type="chain" id="PRO_5043118303" evidence="12">
    <location>
        <begin position="26"/>
        <end position="684"/>
    </location>
</feature>
<dbReference type="Pfam" id="PF00593">
    <property type="entry name" value="TonB_dep_Rec_b-barrel"/>
    <property type="match status" value="1"/>
</dbReference>
<keyword evidence="3 10" id="KW-1134">Transmembrane beta strand</keyword>
<evidence type="ECO:0000256" key="2">
    <source>
        <dbReference type="ARBA" id="ARBA00022448"/>
    </source>
</evidence>
<evidence type="ECO:0000256" key="11">
    <source>
        <dbReference type="RuleBase" id="RU003357"/>
    </source>
</evidence>
<comment type="similarity">
    <text evidence="10 11">Belongs to the TonB-dependent receptor family.</text>
</comment>
<sequence length="684" mass="74856">MVIFRRNRLALSIAVAASMSSLVHAQDAIELQPTTVVSAAGYEQNIAKAPASISVITREQLEKQSYTNIVDAMKNIPGVYVTGGGQAQDISIRGMTSTYTLYLVDGRPISAGRSVNTNGSDGGKQIGLPPLSMIERVEVIRGPMSSLYGSEAMGGVINIITRKGANDWGGTVSTEYTHSLNDLQENESYTSLYLGGALVPDMLGLRLNGGFTRTEEAEYVGGGDSAASTPDGKRKQGGAELYLTPDESNRFAISYDAARLDESAHPGKSIAYTPTAVASSTEYDKDVFAITHDGHYDNFQISTYLQKDVSERVQELSKKEEVTTFNTQGSYFWGDHVITLGGRYKEEELTRKDNGLLSLLPDAVGEMDRWIAAVYTEIDWGVTDDLRVTTGVRYDDDEYFGGQVSPRVYGVYTFTPELTLKGGISTGYRQPTLTDATEGFGGTTGGGGWQSVAPHSRAISIGNPDLKPETSTNYEIGFNYTDSAAGLSTSMMLFHTQYEDKIAEDRFCSTDASGNANRDNYAAWSCNYGGERWYFLSTRQNISEAVIQGVEWTLEYDILPSVRLTSSYTFTDSEQKSGEFKGEPLNKQPKHMANALLDWQIDDRLSAWVQGNYRSETSDYISRTSMSEGTPGYGFVDIGGVYRLTKNVDLKAGLYNVANKEITNEDYDVVLDGRRLVVGISADF</sequence>
<accession>A0A078LRH1</accession>
<gene>
    <name evidence="15" type="ORF">BN1079_00217</name>
</gene>
<feature type="domain" description="TonB-dependent receptor plug" evidence="14">
    <location>
        <begin position="47"/>
        <end position="156"/>
    </location>
</feature>